<dbReference type="GO" id="GO:0006310">
    <property type="term" value="P:DNA recombination"/>
    <property type="evidence" value="ECO:0007669"/>
    <property type="project" value="UniProtKB-KW"/>
</dbReference>
<evidence type="ECO:0000313" key="4">
    <source>
        <dbReference type="Proteomes" id="UP000017840"/>
    </source>
</evidence>
<dbReference type="GO" id="GO:0003677">
    <property type="term" value="F:DNA binding"/>
    <property type="evidence" value="ECO:0007669"/>
    <property type="project" value="InterPro"/>
</dbReference>
<keyword evidence="4" id="KW-1185">Reference proteome</keyword>
<reference evidence="3 4" key="1">
    <citation type="journal article" date="2013" name="Genome Announc.">
        <title>Draft Genome Sequence of 'Candidatus Halobonum tyrrellensis' Strain G22, Isolated from the Hypersaline Waters of Lake Tyrrell, Australia.</title>
        <authorList>
            <person name="Ugalde J.A."/>
            <person name="Narasingarao P."/>
            <person name="Kuo S."/>
            <person name="Podell S."/>
            <person name="Allen E.E."/>
        </authorList>
    </citation>
    <scope>NUCLEOTIDE SEQUENCE [LARGE SCALE GENOMIC DNA]</scope>
    <source>
        <strain evidence="3 4">G22</strain>
    </source>
</reference>
<dbReference type="SUPFAM" id="SSF56349">
    <property type="entry name" value="DNA breaking-rejoining enzymes"/>
    <property type="match status" value="1"/>
</dbReference>
<protein>
    <submittedName>
        <fullName evidence="3">Site-specific recombinase XerD</fullName>
    </submittedName>
</protein>
<dbReference type="EMBL" id="ASGZ01000049">
    <property type="protein sequence ID" value="ESP87734.1"/>
    <property type="molecule type" value="Genomic_DNA"/>
</dbReference>
<dbReference type="InterPro" id="IPR011010">
    <property type="entry name" value="DNA_brk_join_enz"/>
</dbReference>
<keyword evidence="1" id="KW-0233">DNA recombination</keyword>
<dbReference type="AlphaFoldDB" id="V4HII1"/>
<dbReference type="Proteomes" id="UP000017840">
    <property type="component" value="Unassembled WGS sequence"/>
</dbReference>
<evidence type="ECO:0000256" key="2">
    <source>
        <dbReference type="SAM" id="MobiDB-lite"/>
    </source>
</evidence>
<proteinExistence type="predicted"/>
<dbReference type="GO" id="GO:0015074">
    <property type="term" value="P:DNA integration"/>
    <property type="evidence" value="ECO:0007669"/>
    <property type="project" value="InterPro"/>
</dbReference>
<accession>V4HII1</accession>
<gene>
    <name evidence="3" type="ORF">K933_12563</name>
</gene>
<comment type="caution">
    <text evidence="3">The sequence shown here is derived from an EMBL/GenBank/DDBJ whole genome shotgun (WGS) entry which is preliminary data.</text>
</comment>
<sequence>MRTFRIFLKFCERIGGVPEGVAASLSVPTANKSERSRSESLSEERADRILDYLETYEYASFRHVLFHLIWNLGCRTGGVRALDLGDFHETSRDGPFIEFVHRPEEGTPLKNKWKSERKPPIRDSLRDVIADYIDTHRHDVTDEYGRKPLLTTEQGRPHKTTVQRTVYAVTRPCYYTNECPHDREINECEAVGDYNTASKCPSSRSPHTLRRGAATRNLNDGMPEEMASDRMDMTPDVLREHYNVQTEDDKRRLQREFFDSR</sequence>
<dbReference type="Gene3D" id="1.10.443.10">
    <property type="entry name" value="Intergrase catalytic core"/>
    <property type="match status" value="1"/>
</dbReference>
<name>V4HII1_9EURY</name>
<dbReference type="CDD" id="cd00397">
    <property type="entry name" value="DNA_BRE_C"/>
    <property type="match status" value="1"/>
</dbReference>
<dbReference type="eggNOG" id="arCOG01250">
    <property type="taxonomic scope" value="Archaea"/>
</dbReference>
<evidence type="ECO:0000313" key="3">
    <source>
        <dbReference type="EMBL" id="ESP87734.1"/>
    </source>
</evidence>
<dbReference type="InterPro" id="IPR013762">
    <property type="entry name" value="Integrase-like_cat_sf"/>
</dbReference>
<dbReference type="PATRIC" id="fig|1324957.4.peg.2548"/>
<feature type="compositionally biased region" description="Polar residues" evidence="2">
    <location>
        <begin position="196"/>
        <end position="206"/>
    </location>
</feature>
<organism evidence="3 4">
    <name type="scientific">Candidatus Halobonum tyrrellensis G22</name>
    <dbReference type="NCBI Taxonomy" id="1324957"/>
    <lineage>
        <taxon>Archaea</taxon>
        <taxon>Methanobacteriati</taxon>
        <taxon>Methanobacteriota</taxon>
        <taxon>Stenosarchaea group</taxon>
        <taxon>Halobacteria</taxon>
        <taxon>Halobacteriales</taxon>
        <taxon>Haloferacaceae</taxon>
        <taxon>Candidatus Halobonum</taxon>
    </lineage>
</organism>
<evidence type="ECO:0000256" key="1">
    <source>
        <dbReference type="ARBA" id="ARBA00023172"/>
    </source>
</evidence>
<feature type="region of interest" description="Disordered" evidence="2">
    <location>
        <begin position="196"/>
        <end position="229"/>
    </location>
</feature>